<dbReference type="FunFam" id="3.40.395.10:FF:000005">
    <property type="entry name" value="Ubiquitin-like-specific protease ESD4"/>
    <property type="match status" value="1"/>
</dbReference>
<evidence type="ECO:0000256" key="4">
    <source>
        <dbReference type="ARBA" id="ARBA00022801"/>
    </source>
</evidence>
<evidence type="ECO:0000256" key="2">
    <source>
        <dbReference type="ARBA" id="ARBA00022670"/>
    </source>
</evidence>
<keyword evidence="8" id="KW-1185">Reference proteome</keyword>
<evidence type="ECO:0000256" key="1">
    <source>
        <dbReference type="ARBA" id="ARBA00005234"/>
    </source>
</evidence>
<dbReference type="AlphaFoldDB" id="A0A0A0KEW0"/>
<dbReference type="GO" id="GO:0016929">
    <property type="term" value="F:deSUMOylase activity"/>
    <property type="evidence" value="ECO:0000318"/>
    <property type="project" value="GO_Central"/>
</dbReference>
<proteinExistence type="inferred from homology"/>
<dbReference type="STRING" id="3659.A0A0A0KEW0"/>
<dbReference type="PANTHER" id="PTHR12606">
    <property type="entry name" value="SENTRIN/SUMO-SPECIFIC PROTEASE"/>
    <property type="match status" value="1"/>
</dbReference>
<evidence type="ECO:0000259" key="6">
    <source>
        <dbReference type="PROSITE" id="PS50600"/>
    </source>
</evidence>
<name>A0A0A0KEW0_CUCSA</name>
<reference evidence="7 8" key="4">
    <citation type="journal article" date="2011" name="BMC Genomics">
        <title>RNA-Seq improves annotation of protein-coding genes in the cucumber genome.</title>
        <authorList>
            <person name="Li Z."/>
            <person name="Zhang Z."/>
            <person name="Yan P."/>
            <person name="Huang S."/>
            <person name="Fei Z."/>
            <person name="Lin K."/>
        </authorList>
    </citation>
    <scope>NUCLEOTIDE SEQUENCE [LARGE SCALE GENOMIC DNA]</scope>
    <source>
        <strain evidence="8">cv. 9930</strain>
    </source>
</reference>
<feature type="domain" description="Ubiquitin-like protease family profile" evidence="6">
    <location>
        <begin position="300"/>
        <end position="471"/>
    </location>
</feature>
<dbReference type="PROSITE" id="PS50600">
    <property type="entry name" value="ULP_PROTEASE"/>
    <property type="match status" value="1"/>
</dbReference>
<organism evidence="7 8">
    <name type="scientific">Cucumis sativus</name>
    <name type="common">Cucumber</name>
    <dbReference type="NCBI Taxonomy" id="3659"/>
    <lineage>
        <taxon>Eukaryota</taxon>
        <taxon>Viridiplantae</taxon>
        <taxon>Streptophyta</taxon>
        <taxon>Embryophyta</taxon>
        <taxon>Tracheophyta</taxon>
        <taxon>Spermatophyta</taxon>
        <taxon>Magnoliopsida</taxon>
        <taxon>eudicotyledons</taxon>
        <taxon>Gunneridae</taxon>
        <taxon>Pentapetalae</taxon>
        <taxon>rosids</taxon>
        <taxon>fabids</taxon>
        <taxon>Cucurbitales</taxon>
        <taxon>Cucurbitaceae</taxon>
        <taxon>Benincaseae</taxon>
        <taxon>Cucumis</taxon>
    </lineage>
</organism>
<dbReference type="InterPro" id="IPR003653">
    <property type="entry name" value="Peptidase_C48_C"/>
</dbReference>
<evidence type="ECO:0000313" key="7">
    <source>
        <dbReference type="EMBL" id="KGN47369.1"/>
    </source>
</evidence>
<keyword evidence="2" id="KW-0645">Protease</keyword>
<evidence type="ECO:0000256" key="3">
    <source>
        <dbReference type="ARBA" id="ARBA00022786"/>
    </source>
</evidence>
<dbReference type="PANTHER" id="PTHR12606:SF1">
    <property type="entry name" value="UBIQUITIN-LIKE-SPECIFIC PROTEASE 1A"/>
    <property type="match status" value="1"/>
</dbReference>
<protein>
    <recommendedName>
        <fullName evidence="6">Ubiquitin-like protease family profile domain-containing protein</fullName>
    </recommendedName>
</protein>
<keyword evidence="3" id="KW-0833">Ubl conjugation pathway</keyword>
<sequence length="501" mass="58522">MGARTSNRKRDDECLSVNRSYSSLRSPDFHVSKKPKFSTMSTDRPVVSSNSTVARLSRYPEETSLLRREVHGPCRLFKFGLSRSINRFWESKNSDLSEQDEVGNVLSYNYQVAKSRAIGSLRSFPRDVIELDSDSQTEKDVSGDSKNEDDVEVIEDENQEHRSHEVVTMEELDTKVMDVHQPSSSLEVVDLTNDDSKVENAEKMLGALSLNPDMSSVLAYKKLLQSVEKRTSRLKSLDFEIELNEKRRSVLQSLTPKKKPVDEIPQELFTPLTKEEEAEVERAFSSNRRRILVAHENSNIEITGETLQCLRPAAWLNDEVINLYLELLKERERREPEKYLKCHFFNTFFYKKLNGRNGYDYRSVKRWTSQRKLKYELIDCDKIFVPIHREIHWCLAVINKKEKKFQYLDSLKGMDSRVLKTLARYFVDEVKDKSGKEIDVSSWAQEFVEDLPEQENGFDCGMFMIKYADFYSRGLNLCFKQEHMPYFRLRTAKEILKLRAN</sequence>
<dbReference type="Proteomes" id="UP000029981">
    <property type="component" value="Chromosome 6"/>
</dbReference>
<comment type="similarity">
    <text evidence="1">Belongs to the peptidase C48 family.</text>
</comment>
<dbReference type="MEROPS" id="C48.A02"/>
<keyword evidence="5" id="KW-0788">Thiol protease</keyword>
<reference evidence="7 8" key="2">
    <citation type="journal article" date="2009" name="PLoS ONE">
        <title>An integrated genetic and cytogenetic map of the cucumber genome.</title>
        <authorList>
            <person name="Ren Y."/>
            <person name="Zhang Z."/>
            <person name="Liu J."/>
            <person name="Staub J.E."/>
            <person name="Han Y."/>
            <person name="Cheng Z."/>
            <person name="Li X."/>
            <person name="Lu J."/>
            <person name="Miao H."/>
            <person name="Kang H."/>
            <person name="Xie B."/>
            <person name="Gu X."/>
            <person name="Wang X."/>
            <person name="Du Y."/>
            <person name="Jin W."/>
            <person name="Huang S."/>
        </authorList>
    </citation>
    <scope>NUCLEOTIDE SEQUENCE [LARGE SCALE GENOMIC DNA]</scope>
    <source>
        <strain evidence="8">cv. 9930</strain>
    </source>
</reference>
<reference evidence="7 8" key="3">
    <citation type="journal article" date="2010" name="BMC Genomics">
        <title>Transcriptome sequencing and comparative analysis of cucumber flowers with different sex types.</title>
        <authorList>
            <person name="Guo S."/>
            <person name="Zheng Y."/>
            <person name="Joung J.G."/>
            <person name="Liu S."/>
            <person name="Zhang Z."/>
            <person name="Crasta O.R."/>
            <person name="Sobral B.W."/>
            <person name="Xu Y."/>
            <person name="Huang S."/>
            <person name="Fei Z."/>
        </authorList>
    </citation>
    <scope>NUCLEOTIDE SEQUENCE [LARGE SCALE GENOMIC DNA]</scope>
    <source>
        <strain evidence="8">cv. 9930</strain>
    </source>
</reference>
<gene>
    <name evidence="7" type="ORF">Csa_6G306310</name>
</gene>
<accession>A0A0A0KEW0</accession>
<dbReference type="eggNOG" id="KOG0778">
    <property type="taxonomic scope" value="Eukaryota"/>
</dbReference>
<keyword evidence="4" id="KW-0378">Hydrolase</keyword>
<dbReference type="Pfam" id="PF02902">
    <property type="entry name" value="Peptidase_C48"/>
    <property type="match status" value="1"/>
</dbReference>
<dbReference type="OMA" id="SWKLEYV"/>
<dbReference type="GO" id="GO:0016926">
    <property type="term" value="P:protein desumoylation"/>
    <property type="evidence" value="ECO:0000318"/>
    <property type="project" value="GO_Central"/>
</dbReference>
<dbReference type="SUPFAM" id="SSF54001">
    <property type="entry name" value="Cysteine proteinases"/>
    <property type="match status" value="1"/>
</dbReference>
<evidence type="ECO:0000313" key="8">
    <source>
        <dbReference type="Proteomes" id="UP000029981"/>
    </source>
</evidence>
<dbReference type="Gene3D" id="3.40.395.10">
    <property type="entry name" value="Adenoviral Proteinase, Chain A"/>
    <property type="match status" value="1"/>
</dbReference>
<dbReference type="InterPro" id="IPR038765">
    <property type="entry name" value="Papain-like_cys_pep_sf"/>
</dbReference>
<dbReference type="KEGG" id="csv:101210787"/>
<dbReference type="GO" id="GO:0005634">
    <property type="term" value="C:nucleus"/>
    <property type="evidence" value="ECO:0000318"/>
    <property type="project" value="GO_Central"/>
</dbReference>
<dbReference type="OrthoDB" id="1939479at2759"/>
<dbReference type="EMBL" id="CM002927">
    <property type="protein sequence ID" value="KGN47369.1"/>
    <property type="molecule type" value="Genomic_DNA"/>
</dbReference>
<dbReference type="Gramene" id="KGN47369">
    <property type="protein sequence ID" value="KGN47369"/>
    <property type="gene ID" value="Csa_6G306310"/>
</dbReference>
<reference evidence="7 8" key="1">
    <citation type="journal article" date="2009" name="Nat. Genet.">
        <title>The genome of the cucumber, Cucumis sativus L.</title>
        <authorList>
            <person name="Huang S."/>
            <person name="Li R."/>
            <person name="Zhang Z."/>
            <person name="Li L."/>
            <person name="Gu X."/>
            <person name="Fan W."/>
            <person name="Lucas W.J."/>
            <person name="Wang X."/>
            <person name="Xie B."/>
            <person name="Ni P."/>
            <person name="Ren Y."/>
            <person name="Zhu H."/>
            <person name="Li J."/>
            <person name="Lin K."/>
            <person name="Jin W."/>
            <person name="Fei Z."/>
            <person name="Li G."/>
            <person name="Staub J."/>
            <person name="Kilian A."/>
            <person name="van der Vossen E.A."/>
            <person name="Wu Y."/>
            <person name="Guo J."/>
            <person name="He J."/>
            <person name="Jia Z."/>
            <person name="Ren Y."/>
            <person name="Tian G."/>
            <person name="Lu Y."/>
            <person name="Ruan J."/>
            <person name="Qian W."/>
            <person name="Wang M."/>
            <person name="Huang Q."/>
            <person name="Li B."/>
            <person name="Xuan Z."/>
            <person name="Cao J."/>
            <person name="Asan"/>
            <person name="Wu Z."/>
            <person name="Zhang J."/>
            <person name="Cai Q."/>
            <person name="Bai Y."/>
            <person name="Zhao B."/>
            <person name="Han Y."/>
            <person name="Li Y."/>
            <person name="Li X."/>
            <person name="Wang S."/>
            <person name="Shi Q."/>
            <person name="Liu S."/>
            <person name="Cho W.K."/>
            <person name="Kim J.Y."/>
            <person name="Xu Y."/>
            <person name="Heller-Uszynska K."/>
            <person name="Miao H."/>
            <person name="Cheng Z."/>
            <person name="Zhang S."/>
            <person name="Wu J."/>
            <person name="Yang Y."/>
            <person name="Kang H."/>
            <person name="Li M."/>
            <person name="Liang H."/>
            <person name="Ren X."/>
            <person name="Shi Z."/>
            <person name="Wen M."/>
            <person name="Jian M."/>
            <person name="Yang H."/>
            <person name="Zhang G."/>
            <person name="Yang Z."/>
            <person name="Chen R."/>
            <person name="Liu S."/>
            <person name="Li J."/>
            <person name="Ma L."/>
            <person name="Liu H."/>
            <person name="Zhou Y."/>
            <person name="Zhao J."/>
            <person name="Fang X."/>
            <person name="Li G."/>
            <person name="Fang L."/>
            <person name="Li Y."/>
            <person name="Liu D."/>
            <person name="Zheng H."/>
            <person name="Zhang Y."/>
            <person name="Qin N."/>
            <person name="Li Z."/>
            <person name="Yang G."/>
            <person name="Yang S."/>
            <person name="Bolund L."/>
            <person name="Kristiansen K."/>
            <person name="Zheng H."/>
            <person name="Li S."/>
            <person name="Zhang X."/>
            <person name="Yang H."/>
            <person name="Wang J."/>
            <person name="Sun R."/>
            <person name="Zhang B."/>
            <person name="Jiang S."/>
            <person name="Wang J."/>
            <person name="Du Y."/>
            <person name="Li S."/>
        </authorList>
    </citation>
    <scope>NUCLEOTIDE SEQUENCE [LARGE SCALE GENOMIC DNA]</scope>
    <source>
        <strain evidence="8">cv. 9930</strain>
    </source>
</reference>
<dbReference type="GO" id="GO:0006508">
    <property type="term" value="P:proteolysis"/>
    <property type="evidence" value="ECO:0007669"/>
    <property type="project" value="UniProtKB-KW"/>
</dbReference>
<evidence type="ECO:0000256" key="5">
    <source>
        <dbReference type="ARBA" id="ARBA00022807"/>
    </source>
</evidence>